<dbReference type="Pfam" id="PF18139">
    <property type="entry name" value="LSDAT_euk"/>
    <property type="match status" value="1"/>
</dbReference>
<dbReference type="AlphaFoldDB" id="A0A815S612"/>
<dbReference type="EMBL" id="CAJOBC010086947">
    <property type="protein sequence ID" value="CAF4350464.1"/>
    <property type="molecule type" value="Genomic_DNA"/>
</dbReference>
<keyword evidence="5" id="KW-1185">Reference proteome</keyword>
<protein>
    <recommendedName>
        <fullName evidence="2">TRPM SLOG domain-containing protein</fullName>
    </recommendedName>
</protein>
<dbReference type="GO" id="GO:0005886">
    <property type="term" value="C:plasma membrane"/>
    <property type="evidence" value="ECO:0007669"/>
    <property type="project" value="TreeGrafter"/>
</dbReference>
<dbReference type="Proteomes" id="UP000663829">
    <property type="component" value="Unassembled WGS sequence"/>
</dbReference>
<accession>A0A815S612</accession>
<evidence type="ECO:0000313" key="5">
    <source>
        <dbReference type="Proteomes" id="UP000663829"/>
    </source>
</evidence>
<evidence type="ECO:0000313" key="3">
    <source>
        <dbReference type="EMBL" id="CAF1486573.1"/>
    </source>
</evidence>
<dbReference type="PANTHER" id="PTHR13800">
    <property type="entry name" value="TRANSIENT RECEPTOR POTENTIAL CATION CHANNEL, SUBFAMILY M, MEMBER 6"/>
    <property type="match status" value="1"/>
</dbReference>
<dbReference type="GO" id="GO:0030001">
    <property type="term" value="P:metal ion transport"/>
    <property type="evidence" value="ECO:0007669"/>
    <property type="project" value="TreeGrafter"/>
</dbReference>
<dbReference type="PANTHER" id="PTHR13800:SF1">
    <property type="entry name" value="TRANSIENT RECEPTOR POTENTIAL CATION CHANNEL TRPM"/>
    <property type="match status" value="1"/>
</dbReference>
<dbReference type="OrthoDB" id="310870at2759"/>
<evidence type="ECO:0000259" key="2">
    <source>
        <dbReference type="Pfam" id="PF18139"/>
    </source>
</evidence>
<evidence type="ECO:0000256" key="1">
    <source>
        <dbReference type="SAM" id="MobiDB-lite"/>
    </source>
</evidence>
<dbReference type="EMBL" id="CAJNOQ010021462">
    <property type="protein sequence ID" value="CAF1486573.1"/>
    <property type="molecule type" value="Genomic_DNA"/>
</dbReference>
<gene>
    <name evidence="3" type="ORF">GPM918_LOCUS36066</name>
    <name evidence="4" type="ORF">SRO942_LOCUS36791</name>
</gene>
<dbReference type="GO" id="GO:0005261">
    <property type="term" value="F:monoatomic cation channel activity"/>
    <property type="evidence" value="ECO:0007669"/>
    <property type="project" value="TreeGrafter"/>
</dbReference>
<sequence>MGQKNTVVAKSDDEIINVNVDKKRSALYFFPFAVFFTQYIRIPLIQPESSQTSTNRTTVPLPPLSPPKSQNPKLDPLKPIAKTSVELPIDPAKVRILTLNEIVQKQSLDPPEPLTKSNDTLAEEIVEFMRDAWNLHVPNLIISVTGGAKYFKFINPRTRDDFQNGLFAAAVTTDAWIFTGGTNAGIMKEVGDAINRCRYRNTKTPAKIPVIGICGWKYITGNYRYYFNQPNLFTSGVFQMPNS</sequence>
<name>A0A815S612_9BILA</name>
<evidence type="ECO:0000313" key="4">
    <source>
        <dbReference type="EMBL" id="CAF4350464.1"/>
    </source>
</evidence>
<feature type="region of interest" description="Disordered" evidence="1">
    <location>
        <begin position="50"/>
        <end position="74"/>
    </location>
</feature>
<dbReference type="InterPro" id="IPR041491">
    <property type="entry name" value="TRPM_SLOG"/>
</dbReference>
<organism evidence="3 5">
    <name type="scientific">Didymodactylos carnosus</name>
    <dbReference type="NCBI Taxonomy" id="1234261"/>
    <lineage>
        <taxon>Eukaryota</taxon>
        <taxon>Metazoa</taxon>
        <taxon>Spiralia</taxon>
        <taxon>Gnathifera</taxon>
        <taxon>Rotifera</taxon>
        <taxon>Eurotatoria</taxon>
        <taxon>Bdelloidea</taxon>
        <taxon>Philodinida</taxon>
        <taxon>Philodinidae</taxon>
        <taxon>Didymodactylos</taxon>
    </lineage>
</organism>
<reference evidence="3" key="1">
    <citation type="submission" date="2021-02" db="EMBL/GenBank/DDBJ databases">
        <authorList>
            <person name="Nowell W R."/>
        </authorList>
    </citation>
    <scope>NUCLEOTIDE SEQUENCE</scope>
</reference>
<feature type="domain" description="TRPM SLOG" evidence="2">
    <location>
        <begin position="117"/>
        <end position="222"/>
    </location>
</feature>
<dbReference type="Proteomes" id="UP000681722">
    <property type="component" value="Unassembled WGS sequence"/>
</dbReference>
<dbReference type="InterPro" id="IPR050927">
    <property type="entry name" value="TRPM"/>
</dbReference>
<comment type="caution">
    <text evidence="3">The sequence shown here is derived from an EMBL/GenBank/DDBJ whole genome shotgun (WGS) entry which is preliminary data.</text>
</comment>
<proteinExistence type="predicted"/>